<feature type="compositionally biased region" description="Basic and acidic residues" evidence="12">
    <location>
        <begin position="71"/>
        <end position="82"/>
    </location>
</feature>
<dbReference type="InterPro" id="IPR001926">
    <property type="entry name" value="TrpB-like_PALP"/>
</dbReference>
<feature type="compositionally biased region" description="Basic residues" evidence="12">
    <location>
        <begin position="172"/>
        <end position="189"/>
    </location>
</feature>
<organism evidence="14 15">
    <name type="scientific">Actinomadura montaniterrae</name>
    <dbReference type="NCBI Taxonomy" id="1803903"/>
    <lineage>
        <taxon>Bacteria</taxon>
        <taxon>Bacillati</taxon>
        <taxon>Actinomycetota</taxon>
        <taxon>Actinomycetes</taxon>
        <taxon>Streptosporangiales</taxon>
        <taxon>Thermomonosporaceae</taxon>
        <taxon>Actinomadura</taxon>
    </lineage>
</organism>
<evidence type="ECO:0000256" key="3">
    <source>
        <dbReference type="ARBA" id="ARBA00009982"/>
    </source>
</evidence>
<evidence type="ECO:0000313" key="15">
    <source>
        <dbReference type="Proteomes" id="UP000483004"/>
    </source>
</evidence>
<comment type="subunit">
    <text evidence="4">Tetramer of two alpha and two beta chains.</text>
</comment>
<evidence type="ECO:0000256" key="1">
    <source>
        <dbReference type="ARBA" id="ARBA00001933"/>
    </source>
</evidence>
<evidence type="ECO:0000256" key="4">
    <source>
        <dbReference type="ARBA" id="ARBA00011270"/>
    </source>
</evidence>
<evidence type="ECO:0000256" key="5">
    <source>
        <dbReference type="ARBA" id="ARBA00012043"/>
    </source>
</evidence>
<dbReference type="EMBL" id="WBMR01000081">
    <property type="protein sequence ID" value="KAB2376090.1"/>
    <property type="molecule type" value="Genomic_DNA"/>
</dbReference>
<feature type="compositionally biased region" description="Basic and acidic residues" evidence="12">
    <location>
        <begin position="45"/>
        <end position="60"/>
    </location>
</feature>
<keyword evidence="10" id="KW-0456">Lyase</keyword>
<accession>A0A6L3VNT6</accession>
<evidence type="ECO:0000256" key="7">
    <source>
        <dbReference type="ARBA" id="ARBA00022822"/>
    </source>
</evidence>
<protein>
    <recommendedName>
        <fullName evidence="5">tryptophan synthase</fullName>
        <ecNumber evidence="5">4.2.1.20</ecNumber>
    </recommendedName>
</protein>
<comment type="pathway">
    <text evidence="2">Amino-acid biosynthesis; L-tryptophan biosynthesis; L-tryptophan from chorismate: step 5/5.</text>
</comment>
<keyword evidence="9" id="KW-0057">Aromatic amino acid biosynthesis</keyword>
<comment type="cofactor">
    <cofactor evidence="1">
        <name>pyridoxal 5'-phosphate</name>
        <dbReference type="ChEBI" id="CHEBI:597326"/>
    </cofactor>
</comment>
<dbReference type="Pfam" id="PF00291">
    <property type="entry name" value="PALP"/>
    <property type="match status" value="1"/>
</dbReference>
<reference evidence="14 15" key="1">
    <citation type="submission" date="2019-09" db="EMBL/GenBank/DDBJ databases">
        <title>Actinomadura physcomitrii sp. nov., a novel actinomycete isolated from moss [Physcomitrium sphaericum (Ludw) Fuernr].</title>
        <authorList>
            <person name="Liu C."/>
            <person name="Zhuang X."/>
        </authorList>
    </citation>
    <scope>NUCLEOTIDE SEQUENCE [LARGE SCALE GENOMIC DNA]</scope>
    <source>
        <strain evidence="14 15">CYP1-1B</strain>
    </source>
</reference>
<evidence type="ECO:0000256" key="12">
    <source>
        <dbReference type="SAM" id="MobiDB-lite"/>
    </source>
</evidence>
<dbReference type="EC" id="4.2.1.20" evidence="5"/>
<keyword evidence="15" id="KW-1185">Reference proteome</keyword>
<comment type="similarity">
    <text evidence="3">Belongs to the TrpB family.</text>
</comment>
<dbReference type="OrthoDB" id="9766131at2"/>
<evidence type="ECO:0000256" key="6">
    <source>
        <dbReference type="ARBA" id="ARBA00022605"/>
    </source>
</evidence>
<dbReference type="PANTHER" id="PTHR48077">
    <property type="entry name" value="TRYPTOPHAN SYNTHASE-RELATED"/>
    <property type="match status" value="1"/>
</dbReference>
<proteinExistence type="inferred from homology"/>
<name>A0A6L3VNT6_9ACTN</name>
<dbReference type="GO" id="GO:0052684">
    <property type="term" value="F:L-serine hydro-lyase (adding indole, L-tryptophan-forming) activity"/>
    <property type="evidence" value="ECO:0007669"/>
    <property type="project" value="TreeGrafter"/>
</dbReference>
<dbReference type="Gene3D" id="3.40.50.1100">
    <property type="match status" value="2"/>
</dbReference>
<evidence type="ECO:0000256" key="8">
    <source>
        <dbReference type="ARBA" id="ARBA00022898"/>
    </source>
</evidence>
<keyword evidence="8" id="KW-0663">Pyridoxal phosphate</keyword>
<keyword evidence="7" id="KW-0822">Tryptophan biosynthesis</keyword>
<dbReference type="GO" id="GO:0004834">
    <property type="term" value="F:tryptophan synthase activity"/>
    <property type="evidence" value="ECO:0007669"/>
    <property type="project" value="UniProtKB-EC"/>
</dbReference>
<dbReference type="PANTHER" id="PTHR48077:SF6">
    <property type="entry name" value="TRYPTOPHAN SYNTHASE"/>
    <property type="match status" value="1"/>
</dbReference>
<feature type="compositionally biased region" description="Basic and acidic residues" evidence="12">
    <location>
        <begin position="98"/>
        <end position="107"/>
    </location>
</feature>
<dbReference type="Proteomes" id="UP000483004">
    <property type="component" value="Unassembled WGS sequence"/>
</dbReference>
<keyword evidence="6" id="KW-0028">Amino-acid biosynthesis</keyword>
<evidence type="ECO:0000259" key="13">
    <source>
        <dbReference type="Pfam" id="PF00291"/>
    </source>
</evidence>
<dbReference type="InterPro" id="IPR036052">
    <property type="entry name" value="TrpB-like_PALP_sf"/>
</dbReference>
<dbReference type="AlphaFoldDB" id="A0A6L3VNT6"/>
<evidence type="ECO:0000313" key="14">
    <source>
        <dbReference type="EMBL" id="KAB2376090.1"/>
    </source>
</evidence>
<feature type="region of interest" description="Disordered" evidence="12">
    <location>
        <begin position="172"/>
        <end position="212"/>
    </location>
</feature>
<dbReference type="NCBIfam" id="NF009057">
    <property type="entry name" value="PRK12391.1"/>
    <property type="match status" value="1"/>
</dbReference>
<gene>
    <name evidence="14" type="ORF">F9B16_25430</name>
</gene>
<dbReference type="InterPro" id="IPR023026">
    <property type="entry name" value="Trp_synth_beta/beta-like"/>
</dbReference>
<feature type="region of interest" description="Disordered" evidence="12">
    <location>
        <begin position="20"/>
        <end position="140"/>
    </location>
</feature>
<feature type="compositionally biased region" description="Low complexity" evidence="12">
    <location>
        <begin position="191"/>
        <end position="212"/>
    </location>
</feature>
<comment type="caution">
    <text evidence="14">The sequence shown here is derived from an EMBL/GenBank/DDBJ whole genome shotgun (WGS) entry which is preliminary data.</text>
</comment>
<comment type="catalytic activity">
    <reaction evidence="11">
        <text>(1S,2R)-1-C-(indol-3-yl)glycerol 3-phosphate + L-serine = D-glyceraldehyde 3-phosphate + L-tryptophan + H2O</text>
        <dbReference type="Rhea" id="RHEA:10532"/>
        <dbReference type="ChEBI" id="CHEBI:15377"/>
        <dbReference type="ChEBI" id="CHEBI:33384"/>
        <dbReference type="ChEBI" id="CHEBI:57912"/>
        <dbReference type="ChEBI" id="CHEBI:58866"/>
        <dbReference type="ChEBI" id="CHEBI:59776"/>
        <dbReference type="EC" id="4.2.1.20"/>
    </reaction>
</comment>
<evidence type="ECO:0000256" key="10">
    <source>
        <dbReference type="ARBA" id="ARBA00023239"/>
    </source>
</evidence>
<sequence length="633" mass="68317">MRTRLRPTLRKCGALPDARAFDSEPVHPLGSFSNSPPIEGTVKGGRGDHREQVRGEEQGGERAISAGRVRLVRDRGDRGDRRDRRRLRRVHGQLLHQRLPEPADRAVLRGSGLGDGDPDRAGWGVRGEHPRPPPEGAVRPVLRLGLRPLQWSPGSLGRHRRADPARRARLRRLRAGRRRDRRRPPHPARPRPVGGPAVRRQGTARVLPGGLPVTGGVEVPTHWYNVLAERGIELPPERAADPSPAGGGGLSAAVPKALVRQNMPLRPWVEIPEPVLEAYREWRPTPLVRLRRLEAALGTEARLYMKYEAGNVAGSHKYLTALAQAYYYAEAGVRTLVTSSAAGQWGTAVAAAAARFGLRCVVHMVPGSFDRKPGRRAVMELLGAEVLRGAESAPGGGRGTALSDVMSEAMKRAGETEGGRWILGGSEPFAILHSTVIGAEAREQLTGLGEDADPVLIGYLGGGKNVGGLGLPFLAGGGDAAIVPVESSSYPVLTRGAYRYDARDRAGHGSQAKMYTLGSGYAGAPIQAEGMRYHAAPKLFSELRAREMVRPEAYDEKPVFDSARLLLRTEGHLPSAEAAYAVHAACEMAGRPENAGRPLVFCLSDHGHYDGDAYRAYLDARLAGRPPEDSEIA</sequence>
<evidence type="ECO:0000256" key="9">
    <source>
        <dbReference type="ARBA" id="ARBA00023141"/>
    </source>
</evidence>
<dbReference type="SUPFAM" id="SSF53686">
    <property type="entry name" value="Tryptophan synthase beta subunit-like PLP-dependent enzymes"/>
    <property type="match status" value="1"/>
</dbReference>
<dbReference type="GO" id="GO:0005737">
    <property type="term" value="C:cytoplasm"/>
    <property type="evidence" value="ECO:0007669"/>
    <property type="project" value="TreeGrafter"/>
</dbReference>
<evidence type="ECO:0000256" key="11">
    <source>
        <dbReference type="ARBA" id="ARBA00049047"/>
    </source>
</evidence>
<evidence type="ECO:0000256" key="2">
    <source>
        <dbReference type="ARBA" id="ARBA00004733"/>
    </source>
</evidence>
<feature type="domain" description="Tryptophan synthase beta chain-like PALP" evidence="13">
    <location>
        <begin position="282"/>
        <end position="604"/>
    </location>
</feature>